<dbReference type="EMBL" id="GAKP01019115">
    <property type="protein sequence ID" value="JAC39837.1"/>
    <property type="molecule type" value="Transcribed_RNA"/>
</dbReference>
<feature type="region of interest" description="Disordered" evidence="1">
    <location>
        <begin position="25"/>
        <end position="45"/>
    </location>
</feature>
<dbReference type="EMBL" id="GAKP01019116">
    <property type="protein sequence ID" value="JAC39836.1"/>
    <property type="molecule type" value="Transcribed_RNA"/>
</dbReference>
<accession>A0A034V956</accession>
<dbReference type="AlphaFoldDB" id="A0A034V956"/>
<feature type="compositionally biased region" description="Acidic residues" evidence="1">
    <location>
        <begin position="28"/>
        <end position="41"/>
    </location>
</feature>
<protein>
    <submittedName>
        <fullName evidence="2">Uncharacterized protein</fullName>
    </submittedName>
</protein>
<evidence type="ECO:0000313" key="2">
    <source>
        <dbReference type="EMBL" id="JAC39836.1"/>
    </source>
</evidence>
<dbReference type="EMBL" id="GAKP01019114">
    <property type="protein sequence ID" value="JAC39838.1"/>
    <property type="molecule type" value="Transcribed_RNA"/>
</dbReference>
<reference evidence="2" key="1">
    <citation type="journal article" date="2014" name="BMC Genomics">
        <title>Characterizing the developmental transcriptome of the oriental fruit fly, Bactrocera dorsalis (Diptera: Tephritidae) through comparative genomic analysis with Drosophila melanogaster utilizing modENCODE datasets.</title>
        <authorList>
            <person name="Geib S.M."/>
            <person name="Calla B."/>
            <person name="Hall B."/>
            <person name="Hou S."/>
            <person name="Manoukis N.C."/>
        </authorList>
    </citation>
    <scope>NUCLEOTIDE SEQUENCE</scope>
    <source>
        <strain evidence="2">Punador</strain>
    </source>
</reference>
<organism evidence="2">
    <name type="scientific">Bactrocera dorsalis</name>
    <name type="common">Oriental fruit fly</name>
    <name type="synonym">Dacus dorsalis</name>
    <dbReference type="NCBI Taxonomy" id="27457"/>
    <lineage>
        <taxon>Eukaryota</taxon>
        <taxon>Metazoa</taxon>
        <taxon>Ecdysozoa</taxon>
        <taxon>Arthropoda</taxon>
        <taxon>Hexapoda</taxon>
        <taxon>Insecta</taxon>
        <taxon>Pterygota</taxon>
        <taxon>Neoptera</taxon>
        <taxon>Endopterygota</taxon>
        <taxon>Diptera</taxon>
        <taxon>Brachycera</taxon>
        <taxon>Muscomorpha</taxon>
        <taxon>Tephritoidea</taxon>
        <taxon>Tephritidae</taxon>
        <taxon>Bactrocera</taxon>
        <taxon>Bactrocera</taxon>
    </lineage>
</organism>
<evidence type="ECO:0000256" key="1">
    <source>
        <dbReference type="SAM" id="MobiDB-lite"/>
    </source>
</evidence>
<sequence>MSRYSKTHMTDEEIRQYFEESQLVTDTSDNECDFDSDDSDMDPTYSLPENDTIIDAMLNSSEMMRNAIECSLNVTDFEENAEIIELPPIPPLPVCDVTSSVFLPSTVTRSVHKALESQEKIGVLPAASDLRNDMSAIRSILWKKKKLQLSVADLAFQGQDMPDFLKCLKTPYDCFAYFVTEDFLKVISNI</sequence>
<proteinExistence type="predicted"/>
<name>A0A034V956_BACDO</name>